<reference evidence="1 2" key="1">
    <citation type="submission" date="2018-06" db="EMBL/GenBank/DDBJ databases">
        <authorList>
            <consortium name="Pathogen Informatics"/>
            <person name="Doyle S."/>
        </authorList>
    </citation>
    <scope>NUCLEOTIDE SEQUENCE [LARGE SCALE GENOMIC DNA]</scope>
    <source>
        <strain evidence="1 2">NCTC10571</strain>
    </source>
</reference>
<sequence length="50" mass="5687">MENITNKAVPDAKIKIITSKNSPELAKKMKEASAYFMKINDQLYKDLANK</sequence>
<dbReference type="EMBL" id="UGPP01000001">
    <property type="protein sequence ID" value="STY70274.1"/>
    <property type="molecule type" value="Genomic_DNA"/>
</dbReference>
<proteinExistence type="predicted"/>
<dbReference type="RefSeq" id="WP_181805603.1">
    <property type="nucleotide sequence ID" value="NZ_UGPP01000001.1"/>
</dbReference>
<evidence type="ECO:0000313" key="1">
    <source>
        <dbReference type="EMBL" id="STY70274.1"/>
    </source>
</evidence>
<organism evidence="1 2">
    <name type="scientific">Megamonas hypermegale</name>
    <dbReference type="NCBI Taxonomy" id="158847"/>
    <lineage>
        <taxon>Bacteria</taxon>
        <taxon>Bacillati</taxon>
        <taxon>Bacillota</taxon>
        <taxon>Negativicutes</taxon>
        <taxon>Selenomonadales</taxon>
        <taxon>Selenomonadaceae</taxon>
        <taxon>Megamonas</taxon>
    </lineage>
</organism>
<accession>A0A378NPD8</accession>
<name>A0A378NPD8_9FIRM</name>
<protein>
    <submittedName>
        <fullName evidence="1">Uncharacterized protein</fullName>
    </submittedName>
</protein>
<evidence type="ECO:0000313" key="2">
    <source>
        <dbReference type="Proteomes" id="UP000255234"/>
    </source>
</evidence>
<gene>
    <name evidence="1" type="ORF">NCTC10571_00397</name>
</gene>
<dbReference type="AlphaFoldDB" id="A0A378NPD8"/>
<dbReference type="Proteomes" id="UP000255234">
    <property type="component" value="Unassembled WGS sequence"/>
</dbReference>